<feature type="transmembrane region" description="Helical" evidence="2">
    <location>
        <begin position="7"/>
        <end position="25"/>
    </location>
</feature>
<keyword evidence="2" id="KW-1133">Transmembrane helix</keyword>
<keyword evidence="2" id="KW-0472">Membrane</keyword>
<name>A0A7V2WVE4_LEUMU</name>
<gene>
    <name evidence="3" type="ORF">ENJ51_09745</name>
</gene>
<keyword evidence="2" id="KW-0812">Transmembrane</keyword>
<dbReference type="EMBL" id="DRMS01000365">
    <property type="protein sequence ID" value="HFC93081.1"/>
    <property type="molecule type" value="Genomic_DNA"/>
</dbReference>
<comment type="caution">
    <text evidence="3">The sequence shown here is derived from an EMBL/GenBank/DDBJ whole genome shotgun (WGS) entry which is preliminary data.</text>
</comment>
<accession>A0A7V2WVE4</accession>
<protein>
    <submittedName>
        <fullName evidence="3">Uncharacterized protein</fullName>
    </submittedName>
</protein>
<evidence type="ECO:0000313" key="3">
    <source>
        <dbReference type="EMBL" id="HFC93081.1"/>
    </source>
</evidence>
<feature type="region of interest" description="Disordered" evidence="1">
    <location>
        <begin position="171"/>
        <end position="195"/>
    </location>
</feature>
<reference evidence="3" key="1">
    <citation type="journal article" date="2020" name="mSystems">
        <title>Genome- and Community-Level Interaction Insights into Carbon Utilization and Element Cycling Functions of Hydrothermarchaeota in Hydrothermal Sediment.</title>
        <authorList>
            <person name="Zhou Z."/>
            <person name="Liu Y."/>
            <person name="Xu W."/>
            <person name="Pan J."/>
            <person name="Luo Z.H."/>
            <person name="Li M."/>
        </authorList>
    </citation>
    <scope>NUCLEOTIDE SEQUENCE [LARGE SCALE GENOMIC DNA]</scope>
    <source>
        <strain evidence="3">HyVt-493</strain>
    </source>
</reference>
<sequence>MTYKLKNIIYFVLVYSIFATNYATARSEHKITCGNGKTVKVSDSQAGNAAKACLRAGHPAPKKKIRPTMKRGMISSQKQAKAKDNGKWDPNSARLPKGKQKIKSKCKYDKNSAVLPTGPCKDKKPSSLLLPAVQAAVGGSRCGSDSSISRALDQCGKKGFKFALCKKNRGKWSCTPSGDKSNPKVRPTGIANRTK</sequence>
<dbReference type="AlphaFoldDB" id="A0A7V2WVE4"/>
<evidence type="ECO:0000256" key="1">
    <source>
        <dbReference type="SAM" id="MobiDB-lite"/>
    </source>
</evidence>
<organism evidence="3">
    <name type="scientific">Leucothrix mucor</name>
    <dbReference type="NCBI Taxonomy" id="45248"/>
    <lineage>
        <taxon>Bacteria</taxon>
        <taxon>Pseudomonadati</taxon>
        <taxon>Pseudomonadota</taxon>
        <taxon>Gammaproteobacteria</taxon>
        <taxon>Thiotrichales</taxon>
        <taxon>Thiotrichaceae</taxon>
        <taxon>Leucothrix</taxon>
    </lineage>
</organism>
<feature type="region of interest" description="Disordered" evidence="1">
    <location>
        <begin position="75"/>
        <end position="100"/>
    </location>
</feature>
<dbReference type="Proteomes" id="UP000885750">
    <property type="component" value="Unassembled WGS sequence"/>
</dbReference>
<evidence type="ECO:0000256" key="2">
    <source>
        <dbReference type="SAM" id="Phobius"/>
    </source>
</evidence>
<proteinExistence type="predicted"/>